<dbReference type="PANTHER" id="PTHR30093:SF2">
    <property type="entry name" value="TYPE II SECRETION SYSTEM PROTEIN H"/>
    <property type="match status" value="1"/>
</dbReference>
<dbReference type="KEGG" id="rml:FF011L_52250"/>
<feature type="transmembrane region" description="Helical" evidence="1">
    <location>
        <begin position="28"/>
        <end position="58"/>
    </location>
</feature>
<protein>
    <recommendedName>
        <fullName evidence="2">DUF1559 domain-containing protein</fullName>
    </recommendedName>
</protein>
<dbReference type="PANTHER" id="PTHR30093">
    <property type="entry name" value="GENERAL SECRETION PATHWAY PROTEIN G"/>
    <property type="match status" value="1"/>
</dbReference>
<evidence type="ECO:0000313" key="3">
    <source>
        <dbReference type="EMBL" id="QDS96415.1"/>
    </source>
</evidence>
<keyword evidence="1" id="KW-0812">Transmembrane</keyword>
<dbReference type="EMBL" id="CP036262">
    <property type="protein sequence ID" value="QDS96415.1"/>
    <property type="molecule type" value="Genomic_DNA"/>
</dbReference>
<evidence type="ECO:0000259" key="2">
    <source>
        <dbReference type="Pfam" id="PF07596"/>
    </source>
</evidence>
<dbReference type="InterPro" id="IPR027558">
    <property type="entry name" value="Pre_pil_HX9DG_C"/>
</dbReference>
<dbReference type="AlphaFoldDB" id="A0A517MNF8"/>
<accession>A0A517MNF8</accession>
<organism evidence="3 4">
    <name type="scientific">Roseimaritima multifibrata</name>
    <dbReference type="NCBI Taxonomy" id="1930274"/>
    <lineage>
        <taxon>Bacteria</taxon>
        <taxon>Pseudomonadati</taxon>
        <taxon>Planctomycetota</taxon>
        <taxon>Planctomycetia</taxon>
        <taxon>Pirellulales</taxon>
        <taxon>Pirellulaceae</taxon>
        <taxon>Roseimaritima</taxon>
    </lineage>
</organism>
<evidence type="ECO:0000313" key="4">
    <source>
        <dbReference type="Proteomes" id="UP000320672"/>
    </source>
</evidence>
<proteinExistence type="predicted"/>
<feature type="domain" description="DUF1559" evidence="2">
    <location>
        <begin position="218"/>
        <end position="247"/>
    </location>
</feature>
<sequence length="263" mass="28237">MSNMPPYPQEGVQPQMQPQAASSNKNGLIIGCLIAAGVAIPVLLICGGVLVALLLPAVSASREAARRMQCSNNMKQIGLAFHNYHDVYRTFPPAYTVDEDGNRLHSWRSLILPFMEQQALHAQIDFSKPWDDPANRTVAQTAIPAYHCPSSPGDPLSSSYVAIVDPQGIMSGENGSQMQSVTDGISNTILLTEVDTSQAVPWMSPEDIDLATYLAVTASSQHNHPGGSNTLLADGSVRFVASEIDEETLKGMVTKDNGERAGF</sequence>
<gene>
    <name evidence="3" type="ORF">FF011L_52250</name>
</gene>
<keyword evidence="1" id="KW-0472">Membrane</keyword>
<dbReference type="Proteomes" id="UP000320672">
    <property type="component" value="Chromosome"/>
</dbReference>
<dbReference type="InterPro" id="IPR045584">
    <property type="entry name" value="Pilin-like"/>
</dbReference>
<keyword evidence="4" id="KW-1185">Reference proteome</keyword>
<dbReference type="InterPro" id="IPR011453">
    <property type="entry name" value="DUF1559"/>
</dbReference>
<dbReference type="Pfam" id="PF07596">
    <property type="entry name" value="SBP_bac_10"/>
    <property type="match status" value="2"/>
</dbReference>
<dbReference type="OrthoDB" id="285651at2"/>
<dbReference type="NCBIfam" id="TIGR04294">
    <property type="entry name" value="pre_pil_HX9DG"/>
    <property type="match status" value="1"/>
</dbReference>
<dbReference type="RefSeq" id="WP_145354563.1">
    <property type="nucleotide sequence ID" value="NZ_CP036262.1"/>
</dbReference>
<feature type="domain" description="DUF1559" evidence="2">
    <location>
        <begin position="60"/>
        <end position="159"/>
    </location>
</feature>
<reference evidence="3 4" key="1">
    <citation type="submission" date="2019-02" db="EMBL/GenBank/DDBJ databases">
        <title>Deep-cultivation of Planctomycetes and their phenomic and genomic characterization uncovers novel biology.</title>
        <authorList>
            <person name="Wiegand S."/>
            <person name="Jogler M."/>
            <person name="Boedeker C."/>
            <person name="Pinto D."/>
            <person name="Vollmers J."/>
            <person name="Rivas-Marin E."/>
            <person name="Kohn T."/>
            <person name="Peeters S.H."/>
            <person name="Heuer A."/>
            <person name="Rast P."/>
            <person name="Oberbeckmann S."/>
            <person name="Bunk B."/>
            <person name="Jeske O."/>
            <person name="Meyerdierks A."/>
            <person name="Storesund J.E."/>
            <person name="Kallscheuer N."/>
            <person name="Luecker S."/>
            <person name="Lage O.M."/>
            <person name="Pohl T."/>
            <person name="Merkel B.J."/>
            <person name="Hornburger P."/>
            <person name="Mueller R.-W."/>
            <person name="Bruemmer F."/>
            <person name="Labrenz M."/>
            <person name="Spormann A.M."/>
            <person name="Op den Camp H."/>
            <person name="Overmann J."/>
            <person name="Amann R."/>
            <person name="Jetten M.S.M."/>
            <person name="Mascher T."/>
            <person name="Medema M.H."/>
            <person name="Devos D.P."/>
            <person name="Kaster A.-K."/>
            <person name="Ovreas L."/>
            <person name="Rohde M."/>
            <person name="Galperin M.Y."/>
            <person name="Jogler C."/>
        </authorList>
    </citation>
    <scope>NUCLEOTIDE SEQUENCE [LARGE SCALE GENOMIC DNA]</scope>
    <source>
        <strain evidence="3 4">FF011L</strain>
    </source>
</reference>
<keyword evidence="1" id="KW-1133">Transmembrane helix</keyword>
<dbReference type="SUPFAM" id="SSF54523">
    <property type="entry name" value="Pili subunits"/>
    <property type="match status" value="1"/>
</dbReference>
<name>A0A517MNF8_9BACT</name>
<evidence type="ECO:0000256" key="1">
    <source>
        <dbReference type="SAM" id="Phobius"/>
    </source>
</evidence>